<evidence type="ECO:0000313" key="2">
    <source>
        <dbReference type="Proteomes" id="UP000008370"/>
    </source>
</evidence>
<dbReference type="Proteomes" id="UP000008370">
    <property type="component" value="Unassembled WGS sequence"/>
</dbReference>
<organism evidence="1 2">
    <name type="scientific">Phanerochaete carnosa (strain HHB-10118-sp)</name>
    <name type="common">White-rot fungus</name>
    <name type="synonym">Peniophora carnosa</name>
    <dbReference type="NCBI Taxonomy" id="650164"/>
    <lineage>
        <taxon>Eukaryota</taxon>
        <taxon>Fungi</taxon>
        <taxon>Dikarya</taxon>
        <taxon>Basidiomycota</taxon>
        <taxon>Agaricomycotina</taxon>
        <taxon>Agaricomycetes</taxon>
        <taxon>Polyporales</taxon>
        <taxon>Phanerochaetaceae</taxon>
        <taxon>Phanerochaete</taxon>
    </lineage>
</organism>
<dbReference type="OrthoDB" id="5311491at2759"/>
<dbReference type="InterPro" id="IPR029058">
    <property type="entry name" value="AB_hydrolase_fold"/>
</dbReference>
<proteinExistence type="predicted"/>
<dbReference type="InParanoid" id="K5UKH5"/>
<evidence type="ECO:0000313" key="1">
    <source>
        <dbReference type="EMBL" id="EKM50136.1"/>
    </source>
</evidence>
<dbReference type="Gene3D" id="3.40.50.1820">
    <property type="entry name" value="alpha/beta hydrolase"/>
    <property type="match status" value="1"/>
</dbReference>
<gene>
    <name evidence="1" type="ORF">PHACADRAFT_130755</name>
</gene>
<dbReference type="GeneID" id="18908179"/>
<dbReference type="AlphaFoldDB" id="K5UKH5"/>
<sequence>MPTAPVDDTGTVLFFEDTGAPPGSSTYLTVIILHGSYFHGLTFQNLVPYAASSNLRIVRVNLRDYPGSTKFSEEEMDAIKSGDPEIQAGAMKAQGQQVAAFLRHFATTYGIPPTTQADGKLVGGMTLVTWSMSTNLSMSLLAHAGSLPAETREVLGDYLRTIILHDPVSGQTCGAASLQGSYSPLRDASLSLDERINLARLRLSYYFSTVDDFKSITAEELNARVPMHESPLEDPSKTPTLLRMSKEERDAIGDRDAFVRSTLHIIRIAPDVFRENFERALFRLDGILPKIRIVCAWGDETMSDCVFATKIIWDRLEAARAEKTRFRDIEFYKLEGCNHMSHWDHPEKVIHLLTTRA</sequence>
<reference evidence="1 2" key="1">
    <citation type="journal article" date="2012" name="BMC Genomics">
        <title>Comparative genomics of the white-rot fungi, Phanerochaete carnosa and P. chrysosporium, to elucidate the genetic basis of the distinct wood types they colonize.</title>
        <authorList>
            <person name="Suzuki H."/>
            <person name="MacDonald J."/>
            <person name="Syed K."/>
            <person name="Salamov A."/>
            <person name="Hori C."/>
            <person name="Aerts A."/>
            <person name="Henrissat B."/>
            <person name="Wiebenga A."/>
            <person name="vanKuyk P.A."/>
            <person name="Barry K."/>
            <person name="Lindquist E."/>
            <person name="LaButti K."/>
            <person name="Lapidus A."/>
            <person name="Lucas S."/>
            <person name="Coutinho P."/>
            <person name="Gong Y."/>
            <person name="Samejima M."/>
            <person name="Mahadevan R."/>
            <person name="Abou-Zaid M."/>
            <person name="de Vries R.P."/>
            <person name="Igarashi K."/>
            <person name="Yadav J.S."/>
            <person name="Grigoriev I.V."/>
            <person name="Master E.R."/>
        </authorList>
    </citation>
    <scope>NUCLEOTIDE SEQUENCE [LARGE SCALE GENOMIC DNA]</scope>
    <source>
        <strain evidence="1 2">HHB-10118-sp</strain>
    </source>
</reference>
<dbReference type="KEGG" id="pco:PHACADRAFT_130755"/>
<dbReference type="EMBL" id="JH930479">
    <property type="protein sequence ID" value="EKM50136.1"/>
    <property type="molecule type" value="Genomic_DNA"/>
</dbReference>
<dbReference type="RefSeq" id="XP_007401327.1">
    <property type="nucleotide sequence ID" value="XM_007401265.1"/>
</dbReference>
<accession>K5UKH5</accession>
<dbReference type="SUPFAM" id="SSF53474">
    <property type="entry name" value="alpha/beta-Hydrolases"/>
    <property type="match status" value="1"/>
</dbReference>
<protein>
    <submittedName>
        <fullName evidence="1">Uncharacterized protein</fullName>
    </submittedName>
</protein>
<name>K5UKH5_PHACS</name>
<keyword evidence="2" id="KW-1185">Reference proteome</keyword>
<dbReference type="HOGENOM" id="CLU_045014_0_0_1"/>